<organism evidence="2 3">
    <name type="scientific">Nocardiopsis ansamitocini</name>
    <dbReference type="NCBI Taxonomy" id="1670832"/>
    <lineage>
        <taxon>Bacteria</taxon>
        <taxon>Bacillati</taxon>
        <taxon>Actinomycetota</taxon>
        <taxon>Actinomycetes</taxon>
        <taxon>Streptosporangiales</taxon>
        <taxon>Nocardiopsidaceae</taxon>
        <taxon>Nocardiopsis</taxon>
    </lineage>
</organism>
<accession>A0A9W6P2Y5</accession>
<keyword evidence="3" id="KW-1185">Reference proteome</keyword>
<proteinExistence type="predicted"/>
<sequence length="108" mass="11145">MAAPATSRALGITPEPASVEAHARTTDVAAHMRRHLRLSLATVTVAVVLLLLAVAVLALAPRTGVLSVEGVGWIRLAVGACLPLLLVLIIPVYVRLAERLDAPGSVGS</sequence>
<evidence type="ECO:0000313" key="2">
    <source>
        <dbReference type="EMBL" id="GLU46058.1"/>
    </source>
</evidence>
<reference evidence="2" key="1">
    <citation type="submission" date="2023-02" db="EMBL/GenBank/DDBJ databases">
        <title>Nocardiopsis ansamitocini NBRC 112285.</title>
        <authorList>
            <person name="Ichikawa N."/>
            <person name="Sato H."/>
            <person name="Tonouchi N."/>
        </authorList>
    </citation>
    <scope>NUCLEOTIDE SEQUENCE</scope>
    <source>
        <strain evidence="2">NBRC 112285</strain>
    </source>
</reference>
<feature type="transmembrane region" description="Helical" evidence="1">
    <location>
        <begin position="38"/>
        <end position="60"/>
    </location>
</feature>
<dbReference type="Proteomes" id="UP001165092">
    <property type="component" value="Unassembled WGS sequence"/>
</dbReference>
<keyword evidence="1" id="KW-0472">Membrane</keyword>
<comment type="caution">
    <text evidence="2">The sequence shown here is derived from an EMBL/GenBank/DDBJ whole genome shotgun (WGS) entry which is preliminary data.</text>
</comment>
<dbReference type="EMBL" id="BSQG01000001">
    <property type="protein sequence ID" value="GLU46058.1"/>
    <property type="molecule type" value="Genomic_DNA"/>
</dbReference>
<dbReference type="AlphaFoldDB" id="A0A9W6P2Y5"/>
<evidence type="ECO:0000313" key="3">
    <source>
        <dbReference type="Proteomes" id="UP001165092"/>
    </source>
</evidence>
<evidence type="ECO:0000256" key="1">
    <source>
        <dbReference type="SAM" id="Phobius"/>
    </source>
</evidence>
<keyword evidence="1" id="KW-0812">Transmembrane</keyword>
<protein>
    <submittedName>
        <fullName evidence="2">Uncharacterized protein</fullName>
    </submittedName>
</protein>
<gene>
    <name evidence="2" type="ORF">Nans01_04090</name>
</gene>
<keyword evidence="1" id="KW-1133">Transmembrane helix</keyword>
<name>A0A9W6P2Y5_9ACTN</name>
<feature type="transmembrane region" description="Helical" evidence="1">
    <location>
        <begin position="72"/>
        <end position="94"/>
    </location>
</feature>